<sequence>MAKRNKFLEGLGPDLFPLVLAGATTTYADAVNMSIDIYKGLLNMQSQVQPQATQDFCPVPPGMYPFQPRQVSQHSSHQRFKPRGKPFKKKLSSNSSGFESSSRGGLRAVFCGQCGDKNPKTRCIRFQGVFHIFGQYGHFASMCPYARS</sequence>
<feature type="compositionally biased region" description="Low complexity" evidence="1">
    <location>
        <begin position="92"/>
        <end position="103"/>
    </location>
</feature>
<proteinExistence type="predicted"/>
<organism evidence="2 3">
    <name type="scientific">Dorcoceras hygrometricum</name>
    <dbReference type="NCBI Taxonomy" id="472368"/>
    <lineage>
        <taxon>Eukaryota</taxon>
        <taxon>Viridiplantae</taxon>
        <taxon>Streptophyta</taxon>
        <taxon>Embryophyta</taxon>
        <taxon>Tracheophyta</taxon>
        <taxon>Spermatophyta</taxon>
        <taxon>Magnoliopsida</taxon>
        <taxon>eudicotyledons</taxon>
        <taxon>Gunneridae</taxon>
        <taxon>Pentapetalae</taxon>
        <taxon>asterids</taxon>
        <taxon>lamiids</taxon>
        <taxon>Lamiales</taxon>
        <taxon>Gesneriaceae</taxon>
        <taxon>Didymocarpoideae</taxon>
        <taxon>Trichosporeae</taxon>
        <taxon>Loxocarpinae</taxon>
        <taxon>Dorcoceras</taxon>
    </lineage>
</organism>
<keyword evidence="3" id="KW-1185">Reference proteome</keyword>
<dbReference type="AlphaFoldDB" id="A0A2Z7AU44"/>
<gene>
    <name evidence="2" type="ORF">F511_16547</name>
</gene>
<keyword evidence="2" id="KW-0675">Receptor</keyword>
<feature type="compositionally biased region" description="Basic residues" evidence="1">
    <location>
        <begin position="76"/>
        <end position="91"/>
    </location>
</feature>
<dbReference type="Proteomes" id="UP000250235">
    <property type="component" value="Unassembled WGS sequence"/>
</dbReference>
<keyword evidence="2" id="KW-0808">Transferase</keyword>
<reference evidence="2 3" key="1">
    <citation type="journal article" date="2015" name="Proc. Natl. Acad. Sci. U.S.A.">
        <title>The resurrection genome of Boea hygrometrica: A blueprint for survival of dehydration.</title>
        <authorList>
            <person name="Xiao L."/>
            <person name="Yang G."/>
            <person name="Zhang L."/>
            <person name="Yang X."/>
            <person name="Zhao S."/>
            <person name="Ji Z."/>
            <person name="Zhou Q."/>
            <person name="Hu M."/>
            <person name="Wang Y."/>
            <person name="Chen M."/>
            <person name="Xu Y."/>
            <person name="Jin H."/>
            <person name="Xiao X."/>
            <person name="Hu G."/>
            <person name="Bao F."/>
            <person name="Hu Y."/>
            <person name="Wan P."/>
            <person name="Li L."/>
            <person name="Deng X."/>
            <person name="Kuang T."/>
            <person name="Xiang C."/>
            <person name="Zhu J.K."/>
            <person name="Oliver M.J."/>
            <person name="He Y."/>
        </authorList>
    </citation>
    <scope>NUCLEOTIDE SEQUENCE [LARGE SCALE GENOMIC DNA]</scope>
    <source>
        <strain evidence="3">cv. XS01</strain>
    </source>
</reference>
<dbReference type="EMBL" id="KV012496">
    <property type="protein sequence ID" value="KZV24888.1"/>
    <property type="molecule type" value="Genomic_DNA"/>
</dbReference>
<name>A0A2Z7AU44_9LAMI</name>
<protein>
    <submittedName>
        <fullName evidence="2">Receptor-like serine/threonine-protein kinase</fullName>
    </submittedName>
</protein>
<evidence type="ECO:0000313" key="3">
    <source>
        <dbReference type="Proteomes" id="UP000250235"/>
    </source>
</evidence>
<dbReference type="GO" id="GO:0016301">
    <property type="term" value="F:kinase activity"/>
    <property type="evidence" value="ECO:0007669"/>
    <property type="project" value="UniProtKB-KW"/>
</dbReference>
<evidence type="ECO:0000256" key="1">
    <source>
        <dbReference type="SAM" id="MobiDB-lite"/>
    </source>
</evidence>
<keyword evidence="2" id="KW-0418">Kinase</keyword>
<dbReference type="OrthoDB" id="1306017at2759"/>
<evidence type="ECO:0000313" key="2">
    <source>
        <dbReference type="EMBL" id="KZV24888.1"/>
    </source>
</evidence>
<feature type="region of interest" description="Disordered" evidence="1">
    <location>
        <begin position="72"/>
        <end position="103"/>
    </location>
</feature>
<accession>A0A2Z7AU44</accession>